<dbReference type="Proteomes" id="UP000054618">
    <property type="component" value="Unassembled WGS sequence"/>
</dbReference>
<proteinExistence type="predicted"/>
<evidence type="ECO:0000256" key="2">
    <source>
        <dbReference type="ARBA" id="ARBA00023043"/>
    </source>
</evidence>
<name>A0A0W0XY65_9GAMM</name>
<keyword evidence="5" id="KW-1185">Reference proteome</keyword>
<dbReference type="PATRIC" id="fig|45073.5.peg.2036"/>
<keyword evidence="1" id="KW-0677">Repeat</keyword>
<dbReference type="OrthoDB" id="198309at2"/>
<dbReference type="InterPro" id="IPR036770">
    <property type="entry name" value="Ankyrin_rpt-contain_sf"/>
</dbReference>
<dbReference type="SUPFAM" id="SSF48403">
    <property type="entry name" value="Ankyrin repeat"/>
    <property type="match status" value="1"/>
</dbReference>
<evidence type="ECO:0000313" key="4">
    <source>
        <dbReference type="EMBL" id="KTD49719.1"/>
    </source>
</evidence>
<dbReference type="InterPro" id="IPR002110">
    <property type="entry name" value="Ankyrin_rpt"/>
</dbReference>
<organism evidence="4 5">
    <name type="scientific">Legionella quinlivanii</name>
    <dbReference type="NCBI Taxonomy" id="45073"/>
    <lineage>
        <taxon>Bacteria</taxon>
        <taxon>Pseudomonadati</taxon>
        <taxon>Pseudomonadota</taxon>
        <taxon>Gammaproteobacteria</taxon>
        <taxon>Legionellales</taxon>
        <taxon>Legionellaceae</taxon>
        <taxon>Legionella</taxon>
    </lineage>
</organism>
<sequence>MKGFFGPASWETRLRQLQINPDEINERDLETIINYFRRNIKSDLQPQQTITALKHLYESYERIKNKNALDETLDFDSSLIVFSYAAKNGMDRFLMQAWPHSNNEVKKKCLEHVNSFNNSALHLASINGHPRVIRFLLQLNMSGTQANMAGKLPIMLALQCHNIAMRKECYRELFHTLPEIDKRLDAAGENILFYLLRAQMEDEALEALQRSPSALQTINGEGESLLHLALLFGLKKIYQPLLRNKAMIEHRTLHNQTILHYAVAGGYVEAVRAVLAGNFDLVNKQDRKFNTALHLAAVQSNGKLIELLLEYGARTDLCNEHNQLAADLAPHDYQQLLQNRTPGMSIH</sequence>
<dbReference type="STRING" id="45073.Lqui_1930"/>
<feature type="repeat" description="ANK" evidence="3">
    <location>
        <begin position="288"/>
        <end position="320"/>
    </location>
</feature>
<evidence type="ECO:0000256" key="1">
    <source>
        <dbReference type="ARBA" id="ARBA00022737"/>
    </source>
</evidence>
<dbReference type="PANTHER" id="PTHR24198:SF165">
    <property type="entry name" value="ANKYRIN REPEAT-CONTAINING PROTEIN-RELATED"/>
    <property type="match status" value="1"/>
</dbReference>
<dbReference type="EMBL" id="LNYS01000010">
    <property type="protein sequence ID" value="KTD49719.1"/>
    <property type="molecule type" value="Genomic_DNA"/>
</dbReference>
<evidence type="ECO:0000256" key="3">
    <source>
        <dbReference type="PROSITE-ProRule" id="PRU00023"/>
    </source>
</evidence>
<accession>A0A0W0XY65</accession>
<dbReference type="AlphaFoldDB" id="A0A0W0XY65"/>
<dbReference type="SMART" id="SM00248">
    <property type="entry name" value="ANK"/>
    <property type="match status" value="4"/>
</dbReference>
<reference evidence="4 5" key="1">
    <citation type="submission" date="2015-11" db="EMBL/GenBank/DDBJ databases">
        <title>Genomic analysis of 38 Legionella species identifies large and diverse effector repertoires.</title>
        <authorList>
            <person name="Burstein D."/>
            <person name="Amaro F."/>
            <person name="Zusman T."/>
            <person name="Lifshitz Z."/>
            <person name="Cohen O."/>
            <person name="Gilbert J.A."/>
            <person name="Pupko T."/>
            <person name="Shuman H.A."/>
            <person name="Segal G."/>
        </authorList>
    </citation>
    <scope>NUCLEOTIDE SEQUENCE [LARGE SCALE GENOMIC DNA]</scope>
    <source>
        <strain evidence="4 5">CDC#1442-AUS-E</strain>
    </source>
</reference>
<comment type="caution">
    <text evidence="4">The sequence shown here is derived from an EMBL/GenBank/DDBJ whole genome shotgun (WGS) entry which is preliminary data.</text>
</comment>
<protein>
    <submittedName>
        <fullName evidence="4">Ankyrin repeat protein</fullName>
    </submittedName>
</protein>
<dbReference type="RefSeq" id="WP_058508028.1">
    <property type="nucleotide sequence ID" value="NZ_CAAAIK010000021.1"/>
</dbReference>
<gene>
    <name evidence="4" type="ORF">Lqui_1930</name>
</gene>
<keyword evidence="2 3" id="KW-0040">ANK repeat</keyword>
<evidence type="ECO:0000313" key="5">
    <source>
        <dbReference type="Proteomes" id="UP000054618"/>
    </source>
</evidence>
<dbReference type="PANTHER" id="PTHR24198">
    <property type="entry name" value="ANKYRIN REPEAT AND PROTEIN KINASE DOMAIN-CONTAINING PROTEIN"/>
    <property type="match status" value="1"/>
</dbReference>
<dbReference type="PROSITE" id="PS50088">
    <property type="entry name" value="ANK_REPEAT"/>
    <property type="match status" value="1"/>
</dbReference>
<dbReference type="Gene3D" id="1.25.40.20">
    <property type="entry name" value="Ankyrin repeat-containing domain"/>
    <property type="match status" value="2"/>
</dbReference>
<dbReference type="PROSITE" id="PS50297">
    <property type="entry name" value="ANK_REP_REGION"/>
    <property type="match status" value="1"/>
</dbReference>
<dbReference type="Pfam" id="PF12796">
    <property type="entry name" value="Ank_2"/>
    <property type="match status" value="2"/>
</dbReference>